<dbReference type="STRING" id="6832.A0A553PHN8"/>
<accession>A0A553PHN8</accession>
<proteinExistence type="predicted"/>
<keyword evidence="8" id="KW-1185">Reference proteome</keyword>
<comment type="caution">
    <text evidence="7">The sequence shown here is derived from an EMBL/GenBank/DDBJ whole genome shotgun (WGS) entry which is preliminary data.</text>
</comment>
<dbReference type="GO" id="GO:0006355">
    <property type="term" value="P:regulation of DNA-templated transcription"/>
    <property type="evidence" value="ECO:0007669"/>
    <property type="project" value="InterPro"/>
</dbReference>
<feature type="domain" description="Basic leucine zipper" evidence="6">
    <location>
        <begin position="507"/>
        <end position="571"/>
    </location>
</feature>
<feature type="region of interest" description="Disordered" evidence="5">
    <location>
        <begin position="348"/>
        <end position="377"/>
    </location>
</feature>
<dbReference type="OrthoDB" id="10657348at2759"/>
<dbReference type="GO" id="GO:0003677">
    <property type="term" value="F:DNA binding"/>
    <property type="evidence" value="ECO:0007669"/>
    <property type="project" value="UniProtKB-KW"/>
</dbReference>
<keyword evidence="3" id="KW-0804">Transcription</keyword>
<feature type="compositionally biased region" description="Low complexity" evidence="5">
    <location>
        <begin position="110"/>
        <end position="132"/>
    </location>
</feature>
<name>A0A553PHN8_TIGCA</name>
<feature type="region of interest" description="Disordered" evidence="5">
    <location>
        <begin position="110"/>
        <end position="152"/>
    </location>
</feature>
<reference evidence="7 8" key="1">
    <citation type="journal article" date="2018" name="Nat. Ecol. Evol.">
        <title>Genomic signatures of mitonuclear coevolution across populations of Tigriopus californicus.</title>
        <authorList>
            <person name="Barreto F.S."/>
            <person name="Watson E.T."/>
            <person name="Lima T.G."/>
            <person name="Willett C.S."/>
            <person name="Edmands S."/>
            <person name="Li W."/>
            <person name="Burton R.S."/>
        </authorList>
    </citation>
    <scope>NUCLEOTIDE SEQUENCE [LARGE SCALE GENOMIC DNA]</scope>
    <source>
        <strain evidence="7 8">San Diego</strain>
    </source>
</reference>
<dbReference type="Pfam" id="PF03131">
    <property type="entry name" value="bZIP_Maf"/>
    <property type="match status" value="1"/>
</dbReference>
<evidence type="ECO:0000313" key="7">
    <source>
        <dbReference type="EMBL" id="TRY77202.1"/>
    </source>
</evidence>
<sequence length="616" mass="66523">MNSISPGRELILPDSTTNSNRFRKCRDALQISVEQSGLETLHDLIHCGHDMAPTLGKSDVCLSPSPMDTDDSPCQTILPPLDKVDLSLLNLKSQSPDSLLLHSEPFISQKSNSCSSYASSSSSTTEEVTSTSHGYPSDEITDPPSLGRDSAPTVITSLDPVIVLSHAPPTATTLANLSSLTLPVQNVTTLGDDSNDNQATTLPPKSITDGGLLSSIIPLQPTDVYTLTLTDGSVVQLRVQNAPTTSSLSSSCATTIALNEDGNHLATKPAVSCAIVPITTTPLGAISSPNQSDSSTNNTSFLFNAPPQELSDIVLNEREEEWALSANLEPPSTGESPVSVAAEVILPFSNPNTPENHDPSLSLRSSSPSSLGTSSAGSEDIFLSSPVIVADDDPLLQQHRHYQQQQQLHRQQFHDKCESVSENDILSDAFDFSDPDSDEMGGPNIPEDSLQSIFASMENVSIETLKAQLTTLPEGQTDLEALLVAAKIDMTLEEIVGPPLTHVKKAMETKGLSDWQVQLCIKIRRRKKNTAAVRSSRRKRSQYVVNLREKVTDLQQRRKEAQEENALLTQLTSLWMRLCAEVEVEIQEGVRKQLGTRLAVNCSQDRTEATLGTSSL</sequence>
<protein>
    <recommendedName>
        <fullName evidence="6">Basic leucine zipper domain-containing protein</fullName>
    </recommendedName>
</protein>
<dbReference type="CDD" id="cd14686">
    <property type="entry name" value="bZIP"/>
    <property type="match status" value="1"/>
</dbReference>
<dbReference type="InterPro" id="IPR008917">
    <property type="entry name" value="TF_DNA-bd_sf"/>
</dbReference>
<feature type="coiled-coil region" evidence="4">
    <location>
        <begin position="544"/>
        <end position="571"/>
    </location>
</feature>
<evidence type="ECO:0000256" key="1">
    <source>
        <dbReference type="ARBA" id="ARBA00023015"/>
    </source>
</evidence>
<evidence type="ECO:0000256" key="3">
    <source>
        <dbReference type="ARBA" id="ARBA00023163"/>
    </source>
</evidence>
<dbReference type="InterPro" id="IPR004826">
    <property type="entry name" value="bZIP_Maf"/>
</dbReference>
<dbReference type="Proteomes" id="UP000318571">
    <property type="component" value="Chromosome 5"/>
</dbReference>
<keyword evidence="4" id="KW-0175">Coiled coil</keyword>
<feature type="compositionally biased region" description="Low complexity" evidence="5">
    <location>
        <begin position="360"/>
        <end position="377"/>
    </location>
</feature>
<gene>
    <name evidence="7" type="ORF">TCAL_00089</name>
</gene>
<keyword evidence="2" id="KW-0238">DNA-binding</keyword>
<evidence type="ECO:0000256" key="5">
    <source>
        <dbReference type="SAM" id="MobiDB-lite"/>
    </source>
</evidence>
<evidence type="ECO:0000256" key="4">
    <source>
        <dbReference type="SAM" id="Coils"/>
    </source>
</evidence>
<organism evidence="7 8">
    <name type="scientific">Tigriopus californicus</name>
    <name type="common">Marine copepod</name>
    <dbReference type="NCBI Taxonomy" id="6832"/>
    <lineage>
        <taxon>Eukaryota</taxon>
        <taxon>Metazoa</taxon>
        <taxon>Ecdysozoa</taxon>
        <taxon>Arthropoda</taxon>
        <taxon>Crustacea</taxon>
        <taxon>Multicrustacea</taxon>
        <taxon>Hexanauplia</taxon>
        <taxon>Copepoda</taxon>
        <taxon>Harpacticoida</taxon>
        <taxon>Harpacticidae</taxon>
        <taxon>Tigriopus</taxon>
    </lineage>
</organism>
<evidence type="ECO:0000313" key="8">
    <source>
        <dbReference type="Proteomes" id="UP000318571"/>
    </source>
</evidence>
<feature type="region of interest" description="Disordered" evidence="5">
    <location>
        <begin position="284"/>
        <end position="303"/>
    </location>
</feature>
<evidence type="ECO:0000259" key="6">
    <source>
        <dbReference type="Pfam" id="PF03131"/>
    </source>
</evidence>
<dbReference type="AlphaFoldDB" id="A0A553PHN8"/>
<feature type="compositionally biased region" description="Polar residues" evidence="5">
    <location>
        <begin position="284"/>
        <end position="302"/>
    </location>
</feature>
<dbReference type="Gene3D" id="1.10.880.10">
    <property type="entry name" value="Transcription factor, Skn-1-like, DNA-binding domain"/>
    <property type="match status" value="1"/>
</dbReference>
<dbReference type="SUPFAM" id="SSF47454">
    <property type="entry name" value="A DNA-binding domain in eukaryotic transcription factors"/>
    <property type="match status" value="1"/>
</dbReference>
<dbReference type="EMBL" id="VCGU01000004">
    <property type="protein sequence ID" value="TRY77202.1"/>
    <property type="molecule type" value="Genomic_DNA"/>
</dbReference>
<evidence type="ECO:0000256" key="2">
    <source>
        <dbReference type="ARBA" id="ARBA00023125"/>
    </source>
</evidence>
<keyword evidence="1" id="KW-0805">Transcription regulation</keyword>